<reference evidence="2 3" key="1">
    <citation type="submission" date="2016-06" db="EMBL/GenBank/DDBJ databases">
        <authorList>
            <person name="Kjaerup R.B."/>
            <person name="Dalgaard T.S."/>
            <person name="Juul-Madsen H.R."/>
        </authorList>
    </citation>
    <scope>NUCLEOTIDE SEQUENCE [LARGE SCALE GENOMIC DNA]</scope>
    <source>
        <strain evidence="2">3</strain>
    </source>
</reference>
<evidence type="ECO:0000313" key="2">
    <source>
        <dbReference type="EMBL" id="SBT07314.1"/>
    </source>
</evidence>
<name>A0A1A8XQ68_9PROT</name>
<dbReference type="Proteomes" id="UP000199169">
    <property type="component" value="Unassembled WGS sequence"/>
</dbReference>
<feature type="region of interest" description="Disordered" evidence="1">
    <location>
        <begin position="58"/>
        <end position="82"/>
    </location>
</feature>
<keyword evidence="3" id="KW-1185">Reference proteome</keyword>
<accession>A0A1A8XQ68</accession>
<protein>
    <submittedName>
        <fullName evidence="2">Uncharacterized protein</fullName>
    </submittedName>
</protein>
<dbReference type="EMBL" id="FLQX01000119">
    <property type="protein sequence ID" value="SBT07314.1"/>
    <property type="molecule type" value="Genomic_DNA"/>
</dbReference>
<organism evidence="2 3">
    <name type="scientific">Candidatus Accumulibacter aalborgensis</name>
    <dbReference type="NCBI Taxonomy" id="1860102"/>
    <lineage>
        <taxon>Bacteria</taxon>
        <taxon>Pseudomonadati</taxon>
        <taxon>Pseudomonadota</taxon>
        <taxon>Betaproteobacteria</taxon>
        <taxon>Candidatus Accumulibacter</taxon>
    </lineage>
</organism>
<gene>
    <name evidence="2" type="ORF">ACCAA_420032</name>
</gene>
<evidence type="ECO:0000256" key="1">
    <source>
        <dbReference type="SAM" id="MobiDB-lite"/>
    </source>
</evidence>
<sequence length="82" mass="9241">MLNLRVRQTQLKRYGVQPLVARPQSAGRNEQMNINVAHVAAHQRLLVNQKQITSIPGFSPSPCVHPPGEVRQRHPETRAARC</sequence>
<dbReference type="AlphaFoldDB" id="A0A1A8XQ68"/>
<proteinExistence type="predicted"/>
<evidence type="ECO:0000313" key="3">
    <source>
        <dbReference type="Proteomes" id="UP000199169"/>
    </source>
</evidence>
<feature type="compositionally biased region" description="Basic and acidic residues" evidence="1">
    <location>
        <begin position="68"/>
        <end position="82"/>
    </location>
</feature>
<dbReference type="STRING" id="1860102.ACCAA_420032"/>